<sequence length="195" mass="21811">MRPLRAWLRRKPFMLSISSRMNCTSRLSPPSSCTWSERTSVSQPTRDFTAEWVELRPKPSISGISVAQLAHQTHTMAKCCLHSSKMWTLPNLTGPNLSPERGKRNIATPPPHRLSRWGTAHRRHAAAVRRTTSHPAVARLGDFAAVDHWSPGRRWDVLAGGICMVKDWATSASADENHPNLLRVTVTVKLELPEA</sequence>
<name>A0A0E0F879_9ORYZ</name>
<evidence type="ECO:0000313" key="3">
    <source>
        <dbReference type="Proteomes" id="UP000008021"/>
    </source>
</evidence>
<accession>A0A0E0F879</accession>
<reference evidence="2" key="2">
    <citation type="submission" date="2018-05" db="EMBL/GenBank/DDBJ databases">
        <title>OmerRS3 (Oryza meridionalis Reference Sequence Version 3).</title>
        <authorList>
            <person name="Zhang J."/>
            <person name="Kudrna D."/>
            <person name="Lee S."/>
            <person name="Talag J."/>
            <person name="Welchert J."/>
            <person name="Wing R.A."/>
        </authorList>
    </citation>
    <scope>NUCLEOTIDE SEQUENCE [LARGE SCALE GENOMIC DNA]</scope>
    <source>
        <strain evidence="2">cv. OR44</strain>
    </source>
</reference>
<keyword evidence="3" id="KW-1185">Reference proteome</keyword>
<dbReference type="Gramene" id="OMERI11G17840.4">
    <property type="protein sequence ID" value="OMERI11G17840.4"/>
    <property type="gene ID" value="OMERI11G17840"/>
</dbReference>
<proteinExistence type="predicted"/>
<feature type="region of interest" description="Disordered" evidence="1">
    <location>
        <begin position="93"/>
        <end position="112"/>
    </location>
</feature>
<evidence type="ECO:0000313" key="2">
    <source>
        <dbReference type="EnsemblPlants" id="OMERI11G17840.4"/>
    </source>
</evidence>
<dbReference type="HOGENOM" id="CLU_1398327_0_0_1"/>
<dbReference type="EnsemblPlants" id="OMERI11G17840.4">
    <property type="protein sequence ID" value="OMERI11G17840.4"/>
    <property type="gene ID" value="OMERI11G17840"/>
</dbReference>
<dbReference type="AlphaFoldDB" id="A0A0E0F879"/>
<dbReference type="Proteomes" id="UP000008021">
    <property type="component" value="Chromosome 11"/>
</dbReference>
<evidence type="ECO:0000256" key="1">
    <source>
        <dbReference type="SAM" id="MobiDB-lite"/>
    </source>
</evidence>
<organism evidence="2">
    <name type="scientific">Oryza meridionalis</name>
    <dbReference type="NCBI Taxonomy" id="40149"/>
    <lineage>
        <taxon>Eukaryota</taxon>
        <taxon>Viridiplantae</taxon>
        <taxon>Streptophyta</taxon>
        <taxon>Embryophyta</taxon>
        <taxon>Tracheophyta</taxon>
        <taxon>Spermatophyta</taxon>
        <taxon>Magnoliopsida</taxon>
        <taxon>Liliopsida</taxon>
        <taxon>Poales</taxon>
        <taxon>Poaceae</taxon>
        <taxon>BOP clade</taxon>
        <taxon>Oryzoideae</taxon>
        <taxon>Oryzeae</taxon>
        <taxon>Oryzinae</taxon>
        <taxon>Oryza</taxon>
    </lineage>
</organism>
<protein>
    <submittedName>
        <fullName evidence="2">Uncharacterized protein</fullName>
    </submittedName>
</protein>
<reference evidence="2" key="1">
    <citation type="submission" date="2015-04" db="UniProtKB">
        <authorList>
            <consortium name="EnsemblPlants"/>
        </authorList>
    </citation>
    <scope>IDENTIFICATION</scope>
</reference>